<feature type="compositionally biased region" description="Basic and acidic residues" evidence="5">
    <location>
        <begin position="35"/>
        <end position="46"/>
    </location>
</feature>
<comment type="function">
    <text evidence="1">The interaction of the RSA site and the PRE protein may not only serves a function in plasmid maintenance, but may also contributes to the distribution of small antibiotic resistance plasmids among Gram-positive bacteria.</text>
</comment>
<dbReference type="RefSeq" id="WP_380572256.1">
    <property type="nucleotide sequence ID" value="NZ_JBHMAH010000037.1"/>
</dbReference>
<reference evidence="6 7" key="1">
    <citation type="submission" date="2024-09" db="EMBL/GenBank/DDBJ databases">
        <authorList>
            <person name="Sun Q."/>
            <person name="Mori K."/>
        </authorList>
    </citation>
    <scope>NUCLEOTIDE SEQUENCE [LARGE SCALE GENOMIC DNA]</scope>
    <source>
        <strain evidence="6 7">JCM 12822</strain>
    </source>
</reference>
<name>A0ABV5Z673_9STAP</name>
<evidence type="ECO:0000256" key="4">
    <source>
        <dbReference type="ARBA" id="ARBA00031709"/>
    </source>
</evidence>
<evidence type="ECO:0000256" key="2">
    <source>
        <dbReference type="ARBA" id="ARBA00010657"/>
    </source>
</evidence>
<accession>A0ABV5Z673</accession>
<dbReference type="Pfam" id="PF01076">
    <property type="entry name" value="Mob_Pre"/>
    <property type="match status" value="1"/>
</dbReference>
<dbReference type="Proteomes" id="UP001589740">
    <property type="component" value="Unassembled WGS sequence"/>
</dbReference>
<evidence type="ECO:0000313" key="7">
    <source>
        <dbReference type="Proteomes" id="UP001589740"/>
    </source>
</evidence>
<evidence type="ECO:0000256" key="5">
    <source>
        <dbReference type="SAM" id="MobiDB-lite"/>
    </source>
</evidence>
<evidence type="ECO:0000256" key="1">
    <source>
        <dbReference type="ARBA" id="ARBA00002445"/>
    </source>
</evidence>
<keyword evidence="7" id="KW-1185">Reference proteome</keyword>
<proteinExistence type="inferred from homology"/>
<comment type="similarity">
    <text evidence="2">Belongs to the plasmid mobilization pre family.</text>
</comment>
<feature type="region of interest" description="Disordered" evidence="5">
    <location>
        <begin position="1"/>
        <end position="46"/>
    </location>
</feature>
<sequence>MSYSILRVTRVKGSSNTKGIQRHNQRENENYNNKDINHSETDRNYD</sequence>
<evidence type="ECO:0000313" key="6">
    <source>
        <dbReference type="EMBL" id="MFB9861614.1"/>
    </source>
</evidence>
<dbReference type="Gene3D" id="3.30.930.30">
    <property type="match status" value="1"/>
</dbReference>
<dbReference type="InterPro" id="IPR001668">
    <property type="entry name" value="Mob_Pre"/>
</dbReference>
<dbReference type="EMBL" id="JBHMAH010000037">
    <property type="protein sequence ID" value="MFB9861614.1"/>
    <property type="molecule type" value="Genomic_DNA"/>
</dbReference>
<gene>
    <name evidence="6" type="ORF">ACFFLE_11100</name>
</gene>
<protein>
    <recommendedName>
        <fullName evidence="4">Mobilization protein</fullName>
    </recommendedName>
    <alternativeName>
        <fullName evidence="3">Plasmid recombinase</fullName>
    </alternativeName>
</protein>
<evidence type="ECO:0000256" key="3">
    <source>
        <dbReference type="ARBA" id="ARBA00029953"/>
    </source>
</evidence>
<organism evidence="6 7">
    <name type="scientific">Salinicoccus siamensis</name>
    <dbReference type="NCBI Taxonomy" id="381830"/>
    <lineage>
        <taxon>Bacteria</taxon>
        <taxon>Bacillati</taxon>
        <taxon>Bacillota</taxon>
        <taxon>Bacilli</taxon>
        <taxon>Bacillales</taxon>
        <taxon>Staphylococcaceae</taxon>
        <taxon>Salinicoccus</taxon>
    </lineage>
</organism>
<feature type="non-terminal residue" evidence="6">
    <location>
        <position position="46"/>
    </location>
</feature>
<comment type="caution">
    <text evidence="6">The sequence shown here is derived from an EMBL/GenBank/DDBJ whole genome shotgun (WGS) entry which is preliminary data.</text>
</comment>